<protein>
    <submittedName>
        <fullName evidence="2">Uncharacterized protein</fullName>
    </submittedName>
</protein>
<dbReference type="EMBL" id="RBNJ01001731">
    <property type="protein sequence ID" value="RUS32836.1"/>
    <property type="molecule type" value="Genomic_DNA"/>
</dbReference>
<gene>
    <name evidence="2" type="ORF">BC938DRAFT_474111</name>
</gene>
<evidence type="ECO:0000313" key="3">
    <source>
        <dbReference type="Proteomes" id="UP000274822"/>
    </source>
</evidence>
<comment type="caution">
    <text evidence="2">The sequence shown here is derived from an EMBL/GenBank/DDBJ whole genome shotgun (WGS) entry which is preliminary data.</text>
</comment>
<sequence>MDQKPNTELSAFNMAENITFQNMTEEQRKPFNRTEMLYAEKEAKRRQLGEPTPAIRAREIQAGRHGILDAVPPNADQQKRRDLGDGRGAVQAPRAPSRGHAHGPHVRRQGAGAGGGCVPAELAEHAHGQERRRRHRGRDWRGPQGQPVDHRRHPDHRRELQDRPLPVRTRRIAYLRGLLLRR</sequence>
<evidence type="ECO:0000313" key="2">
    <source>
        <dbReference type="EMBL" id="RUS32836.1"/>
    </source>
</evidence>
<reference evidence="2 3" key="1">
    <citation type="journal article" date="2018" name="New Phytol.">
        <title>Phylogenomics of Endogonaceae and evolution of mycorrhizas within Mucoromycota.</title>
        <authorList>
            <person name="Chang Y."/>
            <person name="Desiro A."/>
            <person name="Na H."/>
            <person name="Sandor L."/>
            <person name="Lipzen A."/>
            <person name="Clum A."/>
            <person name="Barry K."/>
            <person name="Grigoriev I.V."/>
            <person name="Martin F.M."/>
            <person name="Stajich J.E."/>
            <person name="Smith M.E."/>
            <person name="Bonito G."/>
            <person name="Spatafora J.W."/>
        </authorList>
    </citation>
    <scope>NUCLEOTIDE SEQUENCE [LARGE SCALE GENOMIC DNA]</scope>
    <source>
        <strain evidence="2 3">AD002</strain>
    </source>
</reference>
<name>A0A433QSS7_9FUNG</name>
<organism evidence="2 3">
    <name type="scientific">Jimgerdemannia flammicorona</name>
    <dbReference type="NCBI Taxonomy" id="994334"/>
    <lineage>
        <taxon>Eukaryota</taxon>
        <taxon>Fungi</taxon>
        <taxon>Fungi incertae sedis</taxon>
        <taxon>Mucoromycota</taxon>
        <taxon>Mucoromycotina</taxon>
        <taxon>Endogonomycetes</taxon>
        <taxon>Endogonales</taxon>
        <taxon>Endogonaceae</taxon>
        <taxon>Jimgerdemannia</taxon>
    </lineage>
</organism>
<feature type="region of interest" description="Disordered" evidence="1">
    <location>
        <begin position="61"/>
        <end position="167"/>
    </location>
</feature>
<dbReference type="Proteomes" id="UP000274822">
    <property type="component" value="Unassembled WGS sequence"/>
</dbReference>
<keyword evidence="3" id="KW-1185">Reference proteome</keyword>
<proteinExistence type="predicted"/>
<dbReference type="AlphaFoldDB" id="A0A433QSS7"/>
<accession>A0A433QSS7</accession>
<feature type="compositionally biased region" description="Basic residues" evidence="1">
    <location>
        <begin position="97"/>
        <end position="108"/>
    </location>
</feature>
<evidence type="ECO:0000256" key="1">
    <source>
        <dbReference type="SAM" id="MobiDB-lite"/>
    </source>
</evidence>